<dbReference type="SUPFAM" id="SSF54695">
    <property type="entry name" value="POZ domain"/>
    <property type="match status" value="1"/>
</dbReference>
<comment type="caution">
    <text evidence="1">The sequence shown here is derived from an EMBL/GenBank/DDBJ whole genome shotgun (WGS) entry which is preliminary data.</text>
</comment>
<dbReference type="EMBL" id="BDIP01001307">
    <property type="protein sequence ID" value="GCA62754.1"/>
    <property type="molecule type" value="Genomic_DNA"/>
</dbReference>
<accession>A0A391NLB1</accession>
<name>A0A391NLB1_9EUKA</name>
<keyword evidence="2" id="KW-1185">Reference proteome</keyword>
<dbReference type="AlphaFoldDB" id="A0A391NLB1"/>
<dbReference type="Proteomes" id="UP000265618">
    <property type="component" value="Unassembled WGS sequence"/>
</dbReference>
<dbReference type="InterPro" id="IPR011333">
    <property type="entry name" value="SKP1/BTB/POZ_sf"/>
</dbReference>
<evidence type="ECO:0000313" key="1">
    <source>
        <dbReference type="EMBL" id="GCA62754.1"/>
    </source>
</evidence>
<evidence type="ECO:0000313" key="2">
    <source>
        <dbReference type="Proteomes" id="UP000265618"/>
    </source>
</evidence>
<sequence>MVPIDRRYIAVESSDGQRFFVPVAVAVVCETLRSQIRFHGDVSIIEASSQSSTPTAAMSPDTVSEFLSDSPWIGH</sequence>
<protein>
    <submittedName>
        <fullName evidence="1">Uncharacterized protein</fullName>
    </submittedName>
</protein>
<gene>
    <name evidence="1" type="ORF">KIPB_005540</name>
</gene>
<proteinExistence type="predicted"/>
<reference evidence="1 2" key="1">
    <citation type="journal article" date="2018" name="PLoS ONE">
        <title>The draft genome of Kipferlia bialata reveals reductive genome evolution in fornicate parasites.</title>
        <authorList>
            <person name="Tanifuji G."/>
            <person name="Takabayashi S."/>
            <person name="Kume K."/>
            <person name="Takagi M."/>
            <person name="Nakayama T."/>
            <person name="Kamikawa R."/>
            <person name="Inagaki Y."/>
            <person name="Hashimoto T."/>
        </authorList>
    </citation>
    <scope>NUCLEOTIDE SEQUENCE [LARGE SCALE GENOMIC DNA]</scope>
    <source>
        <strain evidence="1">NY0173</strain>
    </source>
</reference>
<organism evidence="1 2">
    <name type="scientific">Kipferlia bialata</name>
    <dbReference type="NCBI Taxonomy" id="797122"/>
    <lineage>
        <taxon>Eukaryota</taxon>
        <taxon>Metamonada</taxon>
        <taxon>Carpediemonas-like organisms</taxon>
        <taxon>Kipferlia</taxon>
    </lineage>
</organism>